<protein>
    <submittedName>
        <fullName evidence="2">SERPIN domain-containing protein</fullName>
    </submittedName>
</protein>
<proteinExistence type="predicted"/>
<name>A0AC35TKW1_9BILA</name>
<accession>A0AC35TKW1</accession>
<evidence type="ECO:0000313" key="1">
    <source>
        <dbReference type="Proteomes" id="UP000095286"/>
    </source>
</evidence>
<dbReference type="WBParaSite" id="RSKR_0000177600.1">
    <property type="protein sequence ID" value="RSKR_0000177600.1"/>
    <property type="gene ID" value="RSKR_0000177600"/>
</dbReference>
<reference evidence="2" key="1">
    <citation type="submission" date="2016-11" db="UniProtKB">
        <authorList>
            <consortium name="WormBaseParasite"/>
        </authorList>
    </citation>
    <scope>IDENTIFICATION</scope>
    <source>
        <strain evidence="2">KR3021</strain>
    </source>
</reference>
<organism evidence="1 2">
    <name type="scientific">Rhabditophanes sp. KR3021</name>
    <dbReference type="NCBI Taxonomy" id="114890"/>
    <lineage>
        <taxon>Eukaryota</taxon>
        <taxon>Metazoa</taxon>
        <taxon>Ecdysozoa</taxon>
        <taxon>Nematoda</taxon>
        <taxon>Chromadorea</taxon>
        <taxon>Rhabditida</taxon>
        <taxon>Tylenchina</taxon>
        <taxon>Panagrolaimomorpha</taxon>
        <taxon>Strongyloidoidea</taxon>
        <taxon>Alloionematidae</taxon>
        <taxon>Rhabditophanes</taxon>
    </lineage>
</organism>
<evidence type="ECO:0000313" key="2">
    <source>
        <dbReference type="WBParaSite" id="RSKR_0000177600.1"/>
    </source>
</evidence>
<dbReference type="Proteomes" id="UP000095286">
    <property type="component" value="Unplaced"/>
</dbReference>
<sequence>MWMRAAVVVAVLVLVSAKDCHDEEGNVEMNDRKIDARYYQLVSSGGNGDKRDVIDIIGIGKRSGKGKMAKQNKGALEKILYLKKRNAEETPTEDEVEMIADDSLFSKYIHTVYVPKNKKLNRNQAKYYRFGLSLGKRSGNAVASDEKGVVEKEQEVEMVPDDSIFSKYIHTVYVPKNKKYNRNQAKYYRFGLTLGKRSGNTMEMPADETLVTPNTRTTTETAPTTESAKEGVEMVKDDSLFSKYIYTIYVPKKTKSYKGRDYRLSIGLGKRSGGNSHIRPPPTIRSLKSNPQAAFILQKQ</sequence>